<keyword evidence="3 5" id="KW-1133">Transmembrane helix</keyword>
<dbReference type="GO" id="GO:0016020">
    <property type="term" value="C:membrane"/>
    <property type="evidence" value="ECO:0007669"/>
    <property type="project" value="UniProtKB-SubCell"/>
</dbReference>
<dbReference type="OrthoDB" id="10071849at2759"/>
<dbReference type="Proteomes" id="UP001046870">
    <property type="component" value="Chromosome 17"/>
</dbReference>
<feature type="transmembrane region" description="Helical" evidence="5">
    <location>
        <begin position="89"/>
        <end position="110"/>
    </location>
</feature>
<dbReference type="Pfam" id="PF04103">
    <property type="entry name" value="CD20"/>
    <property type="match status" value="1"/>
</dbReference>
<evidence type="ECO:0000256" key="1">
    <source>
        <dbReference type="ARBA" id="ARBA00004141"/>
    </source>
</evidence>
<evidence type="ECO:0000256" key="2">
    <source>
        <dbReference type="ARBA" id="ARBA00022692"/>
    </source>
</evidence>
<keyword evidence="7" id="KW-1185">Reference proteome</keyword>
<proteinExistence type="predicted"/>
<accession>A0A9D3PM82</accession>
<name>A0A9D3PM82_MEGAT</name>
<evidence type="ECO:0000313" key="6">
    <source>
        <dbReference type="EMBL" id="KAG7462031.1"/>
    </source>
</evidence>
<keyword evidence="4 5" id="KW-0472">Membrane</keyword>
<organism evidence="6 7">
    <name type="scientific">Megalops atlanticus</name>
    <name type="common">Tarpon</name>
    <name type="synonym">Clupea gigantea</name>
    <dbReference type="NCBI Taxonomy" id="7932"/>
    <lineage>
        <taxon>Eukaryota</taxon>
        <taxon>Metazoa</taxon>
        <taxon>Chordata</taxon>
        <taxon>Craniata</taxon>
        <taxon>Vertebrata</taxon>
        <taxon>Euteleostomi</taxon>
        <taxon>Actinopterygii</taxon>
        <taxon>Neopterygii</taxon>
        <taxon>Teleostei</taxon>
        <taxon>Elopiformes</taxon>
        <taxon>Megalopidae</taxon>
        <taxon>Megalops</taxon>
    </lineage>
</organism>
<keyword evidence="2 5" id="KW-0812">Transmembrane</keyword>
<sequence>MVPRTERNDGVVARQKPLHRFIKGEPQCIGIAVLFFGCGELLIGLQLFKDDSVNSAALYIPFWLGALFLISGNLSIYTENHPSKKMVTVCLSMYVVSLLGVFISLCYRVHCLIHIEPYLTDDDSWTRKRFGQVMNTEAVLLTASLCVAVLLIFLSCLARAALKSTKPQVVIQMHPPPGE</sequence>
<evidence type="ECO:0000256" key="4">
    <source>
        <dbReference type="ARBA" id="ARBA00023136"/>
    </source>
</evidence>
<gene>
    <name evidence="6" type="ORF">MATL_G00198290</name>
</gene>
<feature type="transmembrane region" description="Helical" evidence="5">
    <location>
        <begin position="28"/>
        <end position="48"/>
    </location>
</feature>
<evidence type="ECO:0000256" key="5">
    <source>
        <dbReference type="SAM" id="Phobius"/>
    </source>
</evidence>
<feature type="transmembrane region" description="Helical" evidence="5">
    <location>
        <begin position="60"/>
        <end position="77"/>
    </location>
</feature>
<reference evidence="6" key="1">
    <citation type="submission" date="2021-01" db="EMBL/GenBank/DDBJ databases">
        <authorList>
            <person name="Zahm M."/>
            <person name="Roques C."/>
            <person name="Cabau C."/>
            <person name="Klopp C."/>
            <person name="Donnadieu C."/>
            <person name="Jouanno E."/>
            <person name="Lampietro C."/>
            <person name="Louis A."/>
            <person name="Herpin A."/>
            <person name="Echchiki A."/>
            <person name="Berthelot C."/>
            <person name="Parey E."/>
            <person name="Roest-Crollius H."/>
            <person name="Braasch I."/>
            <person name="Postlethwait J."/>
            <person name="Bobe J."/>
            <person name="Montfort J."/>
            <person name="Bouchez O."/>
            <person name="Begum T."/>
            <person name="Mejri S."/>
            <person name="Adams A."/>
            <person name="Chen W.-J."/>
            <person name="Guiguen Y."/>
        </authorList>
    </citation>
    <scope>NUCLEOTIDE SEQUENCE</scope>
    <source>
        <strain evidence="6">YG-15Mar2019-1</strain>
        <tissue evidence="6">Brain</tissue>
    </source>
</reference>
<dbReference type="AlphaFoldDB" id="A0A9D3PM82"/>
<comment type="subcellular location">
    <subcellularLocation>
        <location evidence="1">Membrane</location>
        <topology evidence="1">Multi-pass membrane protein</topology>
    </subcellularLocation>
</comment>
<protein>
    <submittedName>
        <fullName evidence="6">Uncharacterized protein</fullName>
    </submittedName>
</protein>
<evidence type="ECO:0000256" key="3">
    <source>
        <dbReference type="ARBA" id="ARBA00022989"/>
    </source>
</evidence>
<comment type="caution">
    <text evidence="6">The sequence shown here is derived from an EMBL/GenBank/DDBJ whole genome shotgun (WGS) entry which is preliminary data.</text>
</comment>
<dbReference type="InterPro" id="IPR007237">
    <property type="entry name" value="CD20-like"/>
</dbReference>
<evidence type="ECO:0000313" key="7">
    <source>
        <dbReference type="Proteomes" id="UP001046870"/>
    </source>
</evidence>
<feature type="transmembrane region" description="Helical" evidence="5">
    <location>
        <begin position="138"/>
        <end position="158"/>
    </location>
</feature>
<dbReference type="EMBL" id="JAFDVH010000017">
    <property type="protein sequence ID" value="KAG7462031.1"/>
    <property type="molecule type" value="Genomic_DNA"/>
</dbReference>